<comment type="similarity">
    <text evidence="2">Belongs to the Ca(2+):cation antiporter (CaCA) (TC 2.A.19) family.</text>
</comment>
<dbReference type="PANTHER" id="PTHR31503">
    <property type="entry name" value="VACUOLAR CALCIUM ION TRANSPORTER"/>
    <property type="match status" value="1"/>
</dbReference>
<feature type="transmembrane region" description="Helical" evidence="9">
    <location>
        <begin position="336"/>
        <end position="356"/>
    </location>
</feature>
<dbReference type="InterPro" id="IPR004713">
    <property type="entry name" value="CaH_exchang"/>
</dbReference>
<evidence type="ECO:0000259" key="10">
    <source>
        <dbReference type="Pfam" id="PF01699"/>
    </source>
</evidence>
<dbReference type="Pfam" id="PF01699">
    <property type="entry name" value="Na_Ca_ex"/>
    <property type="match status" value="2"/>
</dbReference>
<feature type="non-terminal residue" evidence="11">
    <location>
        <position position="487"/>
    </location>
</feature>
<evidence type="ECO:0000256" key="8">
    <source>
        <dbReference type="SAM" id="MobiDB-lite"/>
    </source>
</evidence>
<feature type="transmembrane region" description="Helical" evidence="9">
    <location>
        <begin position="97"/>
        <end position="118"/>
    </location>
</feature>
<comment type="caution">
    <text evidence="11">The sequence shown here is derived from an EMBL/GenBank/DDBJ whole genome shotgun (WGS) entry which is preliminary data.</text>
</comment>
<dbReference type="EMBL" id="MU793439">
    <property type="protein sequence ID" value="KAJ3783039.1"/>
    <property type="molecule type" value="Genomic_DNA"/>
</dbReference>
<feature type="region of interest" description="Disordered" evidence="8">
    <location>
        <begin position="224"/>
        <end position="267"/>
    </location>
</feature>
<feature type="domain" description="Sodium/calcium exchanger membrane region" evidence="10">
    <location>
        <begin position="344"/>
        <end position="483"/>
    </location>
</feature>
<keyword evidence="7 9" id="KW-0472">Membrane</keyword>
<evidence type="ECO:0000313" key="12">
    <source>
        <dbReference type="Proteomes" id="UP001163798"/>
    </source>
</evidence>
<dbReference type="GO" id="GO:0000329">
    <property type="term" value="C:fungal-type vacuole membrane"/>
    <property type="evidence" value="ECO:0007669"/>
    <property type="project" value="TreeGrafter"/>
</dbReference>
<sequence length="487" mass="52643">IVCLLSLLPLIKIHEITTRELSARIGGSKTGLLNASLNNTVEIVVALSALRKCELRVVQSSLIGSILGKLLLVLGLCFFAGGLRFTEQWFDATANQVHSSLLSISVGVLLLPVAYHFALSGNRNDDVPENQRLSILNMSHAVCFTWMTSVLLLRAVYGFYLVFQLVSHTHLYRDSQTKSRKLSINVQTPALFHTLTLRDKGKPFPQSDSSAAIYNGEDNVSRWFKGGQIGPEAPTLSPSPSLSDGSSRSPSPQQQPGTPYISPPNFTASEVTLTDSRNVYPVVAVDPSIRLVDLDTMDTEDLSSSKFTDVPLGGDSKKAPPVSPTGSVISSREPQLSWFVTVTSLILVTVGVAFIADWLVEAMDGISMTISKEWVALVLLPAVSSIAECGNAIGVSVKDQVTLSISVAVGSSIQTALFVIPLMVTIAWAMGKPLALLFDPFESLVRVFLTVQTMTHVVADGKSNWLEGAILICLYIMIAVSFWFYPG</sequence>
<evidence type="ECO:0000256" key="9">
    <source>
        <dbReference type="SAM" id="Phobius"/>
    </source>
</evidence>
<dbReference type="GO" id="GO:0015369">
    <property type="term" value="F:calcium:proton antiporter activity"/>
    <property type="evidence" value="ECO:0007669"/>
    <property type="project" value="TreeGrafter"/>
</dbReference>
<reference evidence="11" key="1">
    <citation type="submission" date="2022-08" db="EMBL/GenBank/DDBJ databases">
        <authorList>
            <consortium name="DOE Joint Genome Institute"/>
            <person name="Min B."/>
            <person name="Riley R."/>
            <person name="Sierra-Patev S."/>
            <person name="Naranjo-Ortiz M."/>
            <person name="Looney B."/>
            <person name="Konkel Z."/>
            <person name="Slot J.C."/>
            <person name="Sakamoto Y."/>
            <person name="Steenwyk J.L."/>
            <person name="Rokas A."/>
            <person name="Carro J."/>
            <person name="Camarero S."/>
            <person name="Ferreira P."/>
            <person name="Molpeceres G."/>
            <person name="Ruiz-Duenas F.J."/>
            <person name="Serrano A."/>
            <person name="Henrissat B."/>
            <person name="Drula E."/>
            <person name="Hughes K.W."/>
            <person name="Mata J.L."/>
            <person name="Ishikawa N.K."/>
            <person name="Vargas-Isla R."/>
            <person name="Ushijima S."/>
            <person name="Smith C.A."/>
            <person name="Ahrendt S."/>
            <person name="Andreopoulos W."/>
            <person name="He G."/>
            <person name="Labutti K."/>
            <person name="Lipzen A."/>
            <person name="Ng V."/>
            <person name="Sandor L."/>
            <person name="Barry K."/>
            <person name="Martinez A.T."/>
            <person name="Xiao Y."/>
            <person name="Gibbons J.G."/>
            <person name="Terashima K."/>
            <person name="Hibbett D.S."/>
            <person name="Grigoriev I.V."/>
        </authorList>
    </citation>
    <scope>NUCLEOTIDE SEQUENCE</scope>
    <source>
        <strain evidence="11">TFB10291</strain>
    </source>
</reference>
<feature type="compositionally biased region" description="Low complexity" evidence="8">
    <location>
        <begin position="234"/>
        <end position="259"/>
    </location>
</feature>
<feature type="domain" description="Sodium/calcium exchanger membrane region" evidence="10">
    <location>
        <begin position="24"/>
        <end position="165"/>
    </location>
</feature>
<dbReference type="GO" id="GO:0012505">
    <property type="term" value="C:endomembrane system"/>
    <property type="evidence" value="ECO:0007669"/>
    <property type="project" value="UniProtKB-SubCell"/>
</dbReference>
<name>A0AA38K8X0_9AGAR</name>
<organism evidence="11 12">
    <name type="scientific">Lentinula aff. detonsa</name>
    <dbReference type="NCBI Taxonomy" id="2804958"/>
    <lineage>
        <taxon>Eukaryota</taxon>
        <taxon>Fungi</taxon>
        <taxon>Dikarya</taxon>
        <taxon>Basidiomycota</taxon>
        <taxon>Agaricomycotina</taxon>
        <taxon>Agaricomycetes</taxon>
        <taxon>Agaricomycetidae</taxon>
        <taxon>Agaricales</taxon>
        <taxon>Marasmiineae</taxon>
        <taxon>Omphalotaceae</taxon>
        <taxon>Lentinula</taxon>
    </lineage>
</organism>
<dbReference type="Gene3D" id="1.20.1420.30">
    <property type="entry name" value="NCX, central ion-binding region"/>
    <property type="match status" value="2"/>
</dbReference>
<keyword evidence="12" id="KW-1185">Reference proteome</keyword>
<feature type="transmembrane region" description="Helical" evidence="9">
    <location>
        <begin position="66"/>
        <end position="85"/>
    </location>
</feature>
<evidence type="ECO:0000256" key="7">
    <source>
        <dbReference type="ARBA" id="ARBA00023136"/>
    </source>
</evidence>
<keyword evidence="6" id="KW-0406">Ion transport</keyword>
<evidence type="ECO:0000256" key="3">
    <source>
        <dbReference type="ARBA" id="ARBA00022448"/>
    </source>
</evidence>
<feature type="transmembrane region" description="Helical" evidence="9">
    <location>
        <begin position="376"/>
        <end position="395"/>
    </location>
</feature>
<feature type="region of interest" description="Disordered" evidence="8">
    <location>
        <begin position="305"/>
        <end position="326"/>
    </location>
</feature>
<dbReference type="AlphaFoldDB" id="A0AA38K8X0"/>
<keyword evidence="3" id="KW-0813">Transport</keyword>
<dbReference type="GO" id="GO:0006874">
    <property type="term" value="P:intracellular calcium ion homeostasis"/>
    <property type="evidence" value="ECO:0007669"/>
    <property type="project" value="TreeGrafter"/>
</dbReference>
<dbReference type="InterPro" id="IPR044880">
    <property type="entry name" value="NCX_ion-bd_dom_sf"/>
</dbReference>
<evidence type="ECO:0000256" key="5">
    <source>
        <dbReference type="ARBA" id="ARBA00022989"/>
    </source>
</evidence>
<dbReference type="Proteomes" id="UP001163798">
    <property type="component" value="Unassembled WGS sequence"/>
</dbReference>
<feature type="non-terminal residue" evidence="11">
    <location>
        <position position="1"/>
    </location>
</feature>
<evidence type="ECO:0000256" key="2">
    <source>
        <dbReference type="ARBA" id="ARBA00008170"/>
    </source>
</evidence>
<accession>A0AA38K8X0</accession>
<dbReference type="InterPro" id="IPR004837">
    <property type="entry name" value="NaCa_Exmemb"/>
</dbReference>
<evidence type="ECO:0000256" key="1">
    <source>
        <dbReference type="ARBA" id="ARBA00004127"/>
    </source>
</evidence>
<gene>
    <name evidence="11" type="ORF">GGU10DRAFT_405690</name>
</gene>
<comment type="subcellular location">
    <subcellularLocation>
        <location evidence="1">Endomembrane system</location>
        <topology evidence="1">Multi-pass membrane protein</topology>
    </subcellularLocation>
</comment>
<evidence type="ECO:0000313" key="11">
    <source>
        <dbReference type="EMBL" id="KAJ3783039.1"/>
    </source>
</evidence>
<evidence type="ECO:0000256" key="4">
    <source>
        <dbReference type="ARBA" id="ARBA00022692"/>
    </source>
</evidence>
<evidence type="ECO:0000256" key="6">
    <source>
        <dbReference type="ARBA" id="ARBA00023065"/>
    </source>
</evidence>
<protein>
    <submittedName>
        <fullName evidence="11">Sodium/calcium exchanger protein-domain-containing protein</fullName>
    </submittedName>
</protein>
<proteinExistence type="inferred from homology"/>
<feature type="transmembrane region" description="Helical" evidence="9">
    <location>
        <begin position="407"/>
        <end position="430"/>
    </location>
</feature>
<keyword evidence="4 9" id="KW-0812">Transmembrane</keyword>
<feature type="transmembrane region" description="Helical" evidence="9">
    <location>
        <begin position="465"/>
        <end position="485"/>
    </location>
</feature>
<keyword evidence="5 9" id="KW-1133">Transmembrane helix</keyword>
<feature type="transmembrane region" description="Helical" evidence="9">
    <location>
        <begin position="138"/>
        <end position="163"/>
    </location>
</feature>
<dbReference type="PANTHER" id="PTHR31503:SF20">
    <property type="entry name" value="CA(2+)_H(+) EXCHANGER, PUTATIVE (EUROFUNG)-RELATED"/>
    <property type="match status" value="1"/>
</dbReference>